<gene>
    <name evidence="1" type="ORF">OIU74_018259</name>
</gene>
<accession>A0A9Q0WTS3</accession>
<name>A0A9Q0WTS3_9ROSI</name>
<reference evidence="1" key="1">
    <citation type="submission" date="2022-11" db="EMBL/GenBank/DDBJ databases">
        <authorList>
            <person name="Hyden B.L."/>
            <person name="Feng K."/>
            <person name="Yates T."/>
            <person name="Jawdy S."/>
            <person name="Smart L.B."/>
            <person name="Muchero W."/>
        </authorList>
    </citation>
    <scope>NUCLEOTIDE SEQUENCE</scope>
    <source>
        <tissue evidence="1">Shoot tip</tissue>
    </source>
</reference>
<proteinExistence type="predicted"/>
<dbReference type="EMBL" id="JAPFFM010000002">
    <property type="protein sequence ID" value="KAJ6771983.1"/>
    <property type="molecule type" value="Genomic_DNA"/>
</dbReference>
<protein>
    <submittedName>
        <fullName evidence="1">Uncharacterized protein</fullName>
    </submittedName>
</protein>
<keyword evidence="2" id="KW-1185">Reference proteome</keyword>
<organism evidence="1 2">
    <name type="scientific">Salix koriyanagi</name>
    <dbReference type="NCBI Taxonomy" id="2511006"/>
    <lineage>
        <taxon>Eukaryota</taxon>
        <taxon>Viridiplantae</taxon>
        <taxon>Streptophyta</taxon>
        <taxon>Embryophyta</taxon>
        <taxon>Tracheophyta</taxon>
        <taxon>Spermatophyta</taxon>
        <taxon>Magnoliopsida</taxon>
        <taxon>eudicotyledons</taxon>
        <taxon>Gunneridae</taxon>
        <taxon>Pentapetalae</taxon>
        <taxon>rosids</taxon>
        <taxon>fabids</taxon>
        <taxon>Malpighiales</taxon>
        <taxon>Salicaceae</taxon>
        <taxon>Saliceae</taxon>
        <taxon>Salix</taxon>
    </lineage>
</organism>
<evidence type="ECO:0000313" key="1">
    <source>
        <dbReference type="EMBL" id="KAJ6771983.1"/>
    </source>
</evidence>
<evidence type="ECO:0000313" key="2">
    <source>
        <dbReference type="Proteomes" id="UP001151752"/>
    </source>
</evidence>
<dbReference type="Proteomes" id="UP001151752">
    <property type="component" value="Chromosome 10"/>
</dbReference>
<dbReference type="AlphaFoldDB" id="A0A9Q0WTS3"/>
<comment type="caution">
    <text evidence="1">The sequence shown here is derived from an EMBL/GenBank/DDBJ whole genome shotgun (WGS) entry which is preliminary data.</text>
</comment>
<reference evidence="1" key="2">
    <citation type="journal article" date="2023" name="Int. J. Mol. Sci.">
        <title>De Novo Assembly and Annotation of 11 Diverse Shrub Willow (Salix) Genomes Reveals Novel Gene Organization in Sex-Linked Regions.</title>
        <authorList>
            <person name="Hyden B."/>
            <person name="Feng K."/>
            <person name="Yates T.B."/>
            <person name="Jawdy S."/>
            <person name="Cereghino C."/>
            <person name="Smart L.B."/>
            <person name="Muchero W."/>
        </authorList>
    </citation>
    <scope>NUCLEOTIDE SEQUENCE</scope>
    <source>
        <tissue evidence="1">Shoot tip</tissue>
    </source>
</reference>
<sequence>MRVAEHGRVEVWVPRQHRVAEIKHSLELDRGRWNFVCWGSSPGICEGTPAAKAALREDCLPPPKFSSQSNRTTLDILHSGYLHNVSLLPAIPLFAKLQLESTNNFQQFKAKQQQQAELPLKLSLMPSTSFSGLHQIGLLLIFWAAESNLLLSHLRVFL</sequence>